<gene>
    <name evidence="2" type="ORF">UFOVP308_23</name>
</gene>
<keyword evidence="1" id="KW-0812">Transmembrane</keyword>
<accession>A0A6J5LU60</accession>
<sequence>MKDWAVAFIAAVCVTVFVVFCTYIIVWAFP</sequence>
<protein>
    <submittedName>
        <fullName evidence="2">Uncharacterized protein</fullName>
    </submittedName>
</protein>
<evidence type="ECO:0000256" key="1">
    <source>
        <dbReference type="SAM" id="Phobius"/>
    </source>
</evidence>
<proteinExistence type="predicted"/>
<keyword evidence="1" id="KW-1133">Transmembrane helix</keyword>
<evidence type="ECO:0000313" key="2">
    <source>
        <dbReference type="EMBL" id="CAB4136577.1"/>
    </source>
</evidence>
<dbReference type="EMBL" id="LR796319">
    <property type="protein sequence ID" value="CAB4136577.1"/>
    <property type="molecule type" value="Genomic_DNA"/>
</dbReference>
<name>A0A6J5LU60_9CAUD</name>
<keyword evidence="1" id="KW-0472">Membrane</keyword>
<feature type="transmembrane region" description="Helical" evidence="1">
    <location>
        <begin position="6"/>
        <end position="29"/>
    </location>
</feature>
<organism evidence="2">
    <name type="scientific">uncultured Caudovirales phage</name>
    <dbReference type="NCBI Taxonomy" id="2100421"/>
    <lineage>
        <taxon>Viruses</taxon>
        <taxon>Duplodnaviria</taxon>
        <taxon>Heunggongvirae</taxon>
        <taxon>Uroviricota</taxon>
        <taxon>Caudoviricetes</taxon>
        <taxon>Peduoviridae</taxon>
        <taxon>Maltschvirus</taxon>
        <taxon>Maltschvirus maltsch</taxon>
    </lineage>
</organism>
<reference evidence="2" key="1">
    <citation type="submission" date="2020-04" db="EMBL/GenBank/DDBJ databases">
        <authorList>
            <person name="Chiriac C."/>
            <person name="Salcher M."/>
            <person name="Ghai R."/>
            <person name="Kavagutti S V."/>
        </authorList>
    </citation>
    <scope>NUCLEOTIDE SEQUENCE</scope>
</reference>